<proteinExistence type="predicted"/>
<accession>A0ABU1WCE2</accession>
<dbReference type="Proteomes" id="UP001251524">
    <property type="component" value="Unassembled WGS sequence"/>
</dbReference>
<comment type="caution">
    <text evidence="1">The sequence shown here is derived from an EMBL/GenBank/DDBJ whole genome shotgun (WGS) entry which is preliminary data.</text>
</comment>
<evidence type="ECO:0000313" key="1">
    <source>
        <dbReference type="EMBL" id="MDR7135311.1"/>
    </source>
</evidence>
<name>A0ABU1WCE2_9GAMM</name>
<organism evidence="1 2">
    <name type="scientific">Lysobacter niastensis</name>
    <dbReference type="NCBI Taxonomy" id="380629"/>
    <lineage>
        <taxon>Bacteria</taxon>
        <taxon>Pseudomonadati</taxon>
        <taxon>Pseudomonadota</taxon>
        <taxon>Gammaproteobacteria</taxon>
        <taxon>Lysobacterales</taxon>
        <taxon>Lysobacteraceae</taxon>
        <taxon>Lysobacter</taxon>
    </lineage>
</organism>
<dbReference type="RefSeq" id="WP_310062910.1">
    <property type="nucleotide sequence ID" value="NZ_JAVDVY010000002.1"/>
</dbReference>
<keyword evidence="2" id="KW-1185">Reference proteome</keyword>
<sequence length="63" mass="6856">MHGKCPKCEQPVLTAKISIIQASVPMGKQWKTIAFCCESCLTVLGVQIDPIAIRTDLISALKQ</sequence>
<protein>
    <submittedName>
        <fullName evidence="1">Endogenous inhibitor of DNA gyrase (YacG/DUF329 family)</fullName>
    </submittedName>
</protein>
<gene>
    <name evidence="1" type="ORF">J2X06_002520</name>
</gene>
<evidence type="ECO:0000313" key="2">
    <source>
        <dbReference type="Proteomes" id="UP001251524"/>
    </source>
</evidence>
<reference evidence="1 2" key="1">
    <citation type="submission" date="2023-07" db="EMBL/GenBank/DDBJ databases">
        <title>Sorghum-associated microbial communities from plants grown in Nebraska, USA.</title>
        <authorList>
            <person name="Schachtman D."/>
        </authorList>
    </citation>
    <scope>NUCLEOTIDE SEQUENCE [LARGE SCALE GENOMIC DNA]</scope>
    <source>
        <strain evidence="1 2">BE198</strain>
    </source>
</reference>
<dbReference type="EMBL" id="JAVDVY010000002">
    <property type="protein sequence ID" value="MDR7135311.1"/>
    <property type="molecule type" value="Genomic_DNA"/>
</dbReference>